<evidence type="ECO:0000313" key="1">
    <source>
        <dbReference type="EMBL" id="GMA26222.1"/>
    </source>
</evidence>
<sequence length="84" mass="9365">MGECRAGVGQTLAVRCPWAYLLAMKHRIVDDKGSVLTEFESPDQGNPTIFLAHYLHTVEPGTRLGIERFEGAKWVDVGYWATAE</sequence>
<dbReference type="EMBL" id="BSUK01000001">
    <property type="protein sequence ID" value="GMA26222.1"/>
    <property type="molecule type" value="Genomic_DNA"/>
</dbReference>
<proteinExistence type="predicted"/>
<dbReference type="Proteomes" id="UP001157091">
    <property type="component" value="Unassembled WGS sequence"/>
</dbReference>
<name>A0ABQ6I7L4_9MICO</name>
<comment type="caution">
    <text evidence="1">The sequence shown here is derived from an EMBL/GenBank/DDBJ whole genome shotgun (WGS) entry which is preliminary data.</text>
</comment>
<reference evidence="2" key="1">
    <citation type="journal article" date="2019" name="Int. J. Syst. Evol. Microbiol.">
        <title>The Global Catalogue of Microorganisms (GCM) 10K type strain sequencing project: providing services to taxonomists for standard genome sequencing and annotation.</title>
        <authorList>
            <consortium name="The Broad Institute Genomics Platform"/>
            <consortium name="The Broad Institute Genome Sequencing Center for Infectious Disease"/>
            <person name="Wu L."/>
            <person name="Ma J."/>
        </authorList>
    </citation>
    <scope>NUCLEOTIDE SEQUENCE [LARGE SCALE GENOMIC DNA]</scope>
    <source>
        <strain evidence="2">NBRC 106348</strain>
    </source>
</reference>
<accession>A0ABQ6I7L4</accession>
<keyword evidence="2" id="KW-1185">Reference proteome</keyword>
<evidence type="ECO:0000313" key="2">
    <source>
        <dbReference type="Proteomes" id="UP001157091"/>
    </source>
</evidence>
<organism evidence="1 2">
    <name type="scientific">Luteimicrobium album</name>
    <dbReference type="NCBI Taxonomy" id="1054550"/>
    <lineage>
        <taxon>Bacteria</taxon>
        <taxon>Bacillati</taxon>
        <taxon>Actinomycetota</taxon>
        <taxon>Actinomycetes</taxon>
        <taxon>Micrococcales</taxon>
        <taxon>Luteimicrobium</taxon>
    </lineage>
</organism>
<gene>
    <name evidence="1" type="ORF">GCM10025864_39810</name>
</gene>
<protein>
    <submittedName>
        <fullName evidence="1">Uncharacterized protein</fullName>
    </submittedName>
</protein>